<dbReference type="AlphaFoldDB" id="A0A2T9X257"/>
<proteinExistence type="predicted"/>
<comment type="caution">
    <text evidence="1">The sequence shown here is derived from an EMBL/GenBank/DDBJ whole genome shotgun (WGS) entry which is preliminary data.</text>
</comment>
<dbReference type="EMBL" id="QEFD01000232">
    <property type="protein sequence ID" value="PVU74188.1"/>
    <property type="molecule type" value="Genomic_DNA"/>
</dbReference>
<dbReference type="Proteomes" id="UP000245638">
    <property type="component" value="Unassembled WGS sequence"/>
</dbReference>
<sequence>MLFAGVDPGSESYAITFVDELGRIVAYYEIPTGLIIHDSMRLVKLIRDKRPNTIALPSGHGLPFVRASRIGEKEIFLLTLADPQKEGPLRSFLRAIIPEENAFTIPSVIELESVPEYRKINKIDMGTADKVASAFFYRTIFDSFVLIEMGRHFSSVIVVKDGKIIDGFGGTEIPGLVSPGCIDGEVAYLLCKYSRITKDTIYTQGEEKRSLEILRMISEWYSEKLDLPIIVSGKAKDKIDFGIKFEIKYKEASVGAAFIANAIGGGIFRKYIDMLNSSGTALDYVRLKGWEEITSLIKT</sequence>
<evidence type="ECO:0000313" key="2">
    <source>
        <dbReference type="Proteomes" id="UP000245638"/>
    </source>
</evidence>
<evidence type="ECO:0000313" key="1">
    <source>
        <dbReference type="EMBL" id="PVU74188.1"/>
    </source>
</evidence>
<reference evidence="1 2" key="1">
    <citation type="journal article" date="2015" name="Appl. Environ. Microbiol.">
        <title>Nanoarchaeota, Their Sulfolobales Host, and Nanoarchaeota Virus Distribution across Yellowstone National Park Hot Springs.</title>
        <authorList>
            <person name="Munson-McGee J.H."/>
            <person name="Field E.K."/>
            <person name="Bateson M."/>
            <person name="Rooney C."/>
            <person name="Stepanauskas R."/>
            <person name="Young M.J."/>
        </authorList>
    </citation>
    <scope>NUCLEOTIDE SEQUENCE [LARGE SCALE GENOMIC DNA]</scope>
    <source>
        <strain evidence="1">SCGC AC-742_N10</strain>
    </source>
</reference>
<organism evidence="1 2">
    <name type="scientific">Acidianus hospitalis</name>
    <dbReference type="NCBI Taxonomy" id="563177"/>
    <lineage>
        <taxon>Archaea</taxon>
        <taxon>Thermoproteota</taxon>
        <taxon>Thermoprotei</taxon>
        <taxon>Sulfolobales</taxon>
        <taxon>Sulfolobaceae</taxon>
        <taxon>Acidianus</taxon>
    </lineage>
</organism>
<name>A0A2T9X257_9CREN</name>
<dbReference type="PIRSF" id="PIRSF009433">
    <property type="entry name" value="DUF1464"/>
    <property type="match status" value="1"/>
</dbReference>
<protein>
    <submittedName>
        <fullName evidence="1">DUF1464 domain-containing protein</fullName>
    </submittedName>
</protein>
<gene>
    <name evidence="1" type="ORF">DDW13_08490</name>
</gene>
<accession>A0A2T9X257</accession>
<dbReference type="InterPro" id="IPR009927">
    <property type="entry name" value="DUF1464"/>
</dbReference>
<dbReference type="Pfam" id="PF07318">
    <property type="entry name" value="DUF1464"/>
    <property type="match status" value="1"/>
</dbReference>